<comment type="cofactor">
    <cofactor evidence="17">
        <name>Mg(2+)</name>
        <dbReference type="ChEBI" id="CHEBI:18420"/>
    </cofactor>
    <text evidence="17">Binds 2 magnesium ions per subunit. They probably participate in the reaction catalyzed by the enzyme. May bind an additional third magnesium ion after substrate binding.</text>
</comment>
<evidence type="ECO:0000256" key="3">
    <source>
        <dbReference type="ARBA" id="ARBA00020324"/>
    </source>
</evidence>
<dbReference type="GO" id="GO:0017108">
    <property type="term" value="F:5'-flap endonuclease activity"/>
    <property type="evidence" value="ECO:0007669"/>
    <property type="project" value="TreeGrafter"/>
</dbReference>
<evidence type="ECO:0000256" key="5">
    <source>
        <dbReference type="ARBA" id="ARBA00022722"/>
    </source>
</evidence>
<dbReference type="CDD" id="cd09908">
    <property type="entry name" value="H3TH_EXO1"/>
    <property type="match status" value="1"/>
</dbReference>
<keyword evidence="5 17" id="KW-0540">Nuclease</keyword>
<evidence type="ECO:0000256" key="16">
    <source>
        <dbReference type="ARBA" id="ARBA00023242"/>
    </source>
</evidence>
<evidence type="ECO:0000256" key="10">
    <source>
        <dbReference type="ARBA" id="ARBA00022801"/>
    </source>
</evidence>
<dbReference type="SUPFAM" id="SSF47807">
    <property type="entry name" value="5' to 3' exonuclease, C-terminal subdomain"/>
    <property type="match status" value="1"/>
</dbReference>
<dbReference type="EMBL" id="CARXXK010000004">
    <property type="protein sequence ID" value="CAI6365622.1"/>
    <property type="molecule type" value="Genomic_DNA"/>
</dbReference>
<evidence type="ECO:0000256" key="9">
    <source>
        <dbReference type="ARBA" id="ARBA00022769"/>
    </source>
</evidence>
<dbReference type="GO" id="GO:0046872">
    <property type="term" value="F:metal ion binding"/>
    <property type="evidence" value="ECO:0007669"/>
    <property type="project" value="UniProtKB-UniRule"/>
</dbReference>
<evidence type="ECO:0000256" key="6">
    <source>
        <dbReference type="ARBA" id="ARBA00022723"/>
    </source>
</evidence>
<feature type="domain" description="XPG-I" evidence="19">
    <location>
        <begin position="138"/>
        <end position="211"/>
    </location>
</feature>
<dbReference type="PROSITE" id="PS00841">
    <property type="entry name" value="XPG_1"/>
    <property type="match status" value="1"/>
</dbReference>
<organism evidence="21 22">
    <name type="scientific">Macrosiphum euphorbiae</name>
    <name type="common">potato aphid</name>
    <dbReference type="NCBI Taxonomy" id="13131"/>
    <lineage>
        <taxon>Eukaryota</taxon>
        <taxon>Metazoa</taxon>
        <taxon>Ecdysozoa</taxon>
        <taxon>Arthropoda</taxon>
        <taxon>Hexapoda</taxon>
        <taxon>Insecta</taxon>
        <taxon>Pterygota</taxon>
        <taxon>Neoptera</taxon>
        <taxon>Paraneoptera</taxon>
        <taxon>Hemiptera</taxon>
        <taxon>Sternorrhyncha</taxon>
        <taxon>Aphidomorpha</taxon>
        <taxon>Aphidoidea</taxon>
        <taxon>Aphididae</taxon>
        <taxon>Macrosiphini</taxon>
        <taxon>Macrosiphum</taxon>
    </lineage>
</organism>
<keyword evidence="9 17" id="KW-0228">DNA excision</keyword>
<keyword evidence="15 17" id="KW-0234">DNA repair</keyword>
<reference evidence="21 22" key="1">
    <citation type="submission" date="2023-01" db="EMBL/GenBank/DDBJ databases">
        <authorList>
            <person name="Whitehead M."/>
        </authorList>
    </citation>
    <scope>NUCLEOTIDE SEQUENCE [LARGE SCALE GENOMIC DNA]</scope>
</reference>
<dbReference type="Proteomes" id="UP001160148">
    <property type="component" value="Unassembled WGS sequence"/>
</dbReference>
<feature type="region of interest" description="Disordered" evidence="18">
    <location>
        <begin position="442"/>
        <end position="472"/>
    </location>
</feature>
<evidence type="ECO:0000259" key="20">
    <source>
        <dbReference type="SMART" id="SM00485"/>
    </source>
</evidence>
<evidence type="ECO:0000256" key="14">
    <source>
        <dbReference type="ARBA" id="ARBA00023125"/>
    </source>
</evidence>
<keyword evidence="8 17" id="KW-0227">DNA damage</keyword>
<evidence type="ECO:0000256" key="13">
    <source>
        <dbReference type="ARBA" id="ARBA00022881"/>
    </source>
</evidence>
<dbReference type="FunFam" id="1.10.150.20:FF:000011">
    <property type="entry name" value="exonuclease 1"/>
    <property type="match status" value="1"/>
</dbReference>
<keyword evidence="12 17" id="KW-0460">Magnesium</keyword>
<dbReference type="PANTHER" id="PTHR11081">
    <property type="entry name" value="FLAP ENDONUCLEASE FAMILY MEMBER"/>
    <property type="match status" value="1"/>
</dbReference>
<comment type="subcellular location">
    <subcellularLocation>
        <location evidence="1 17">Nucleus</location>
    </subcellularLocation>
</comment>
<dbReference type="EC" id="3.1.-.-" evidence="17"/>
<evidence type="ECO:0000256" key="7">
    <source>
        <dbReference type="ARBA" id="ARBA00022759"/>
    </source>
</evidence>
<evidence type="ECO:0000313" key="21">
    <source>
        <dbReference type="EMBL" id="CAI6365622.1"/>
    </source>
</evidence>
<dbReference type="Gene3D" id="3.40.50.1010">
    <property type="entry name" value="5'-nuclease"/>
    <property type="match status" value="1"/>
</dbReference>
<dbReference type="InterPro" id="IPR006084">
    <property type="entry name" value="XPG/Rad2"/>
</dbReference>
<name>A0AAV0XDH7_9HEMI</name>
<dbReference type="GO" id="GO:0006310">
    <property type="term" value="P:DNA recombination"/>
    <property type="evidence" value="ECO:0007669"/>
    <property type="project" value="TreeGrafter"/>
</dbReference>
<keyword evidence="14 17" id="KW-0238">DNA-binding</keyword>
<comment type="similarity">
    <text evidence="2 17">Belongs to the XPG/RAD2 endonuclease family. EXO1 subfamily.</text>
</comment>
<dbReference type="InterPro" id="IPR006086">
    <property type="entry name" value="XPG-I_dom"/>
</dbReference>
<dbReference type="SMART" id="SM00485">
    <property type="entry name" value="XPGN"/>
    <property type="match status" value="1"/>
</dbReference>
<accession>A0AAV0XDH7</accession>
<comment type="caution">
    <text evidence="21">The sequence shown here is derived from an EMBL/GenBank/DDBJ whole genome shotgun (WGS) entry which is preliminary data.</text>
</comment>
<evidence type="ECO:0000256" key="17">
    <source>
        <dbReference type="RuleBase" id="RU910737"/>
    </source>
</evidence>
<evidence type="ECO:0000256" key="11">
    <source>
        <dbReference type="ARBA" id="ARBA00022839"/>
    </source>
</evidence>
<keyword evidence="11 17" id="KW-0269">Exonuclease</keyword>
<feature type="region of interest" description="Disordered" evidence="18">
    <location>
        <begin position="616"/>
        <end position="675"/>
    </location>
</feature>
<dbReference type="PANTHER" id="PTHR11081:SF8">
    <property type="entry name" value="EXONUCLEASE 1"/>
    <property type="match status" value="1"/>
</dbReference>
<evidence type="ECO:0000256" key="1">
    <source>
        <dbReference type="ARBA" id="ARBA00004123"/>
    </source>
</evidence>
<dbReference type="InterPro" id="IPR019974">
    <property type="entry name" value="XPG_CS"/>
</dbReference>
<dbReference type="GO" id="GO:0035312">
    <property type="term" value="F:5'-3' DNA exonuclease activity"/>
    <property type="evidence" value="ECO:0007669"/>
    <property type="project" value="UniProtKB-UniRule"/>
</dbReference>
<dbReference type="PROSITE" id="PS00842">
    <property type="entry name" value="XPG_2"/>
    <property type="match status" value="1"/>
</dbReference>
<evidence type="ECO:0000256" key="2">
    <source>
        <dbReference type="ARBA" id="ARBA00010563"/>
    </source>
</evidence>
<keyword evidence="7" id="KW-0255">Endonuclease</keyword>
<evidence type="ECO:0000256" key="12">
    <source>
        <dbReference type="ARBA" id="ARBA00022842"/>
    </source>
</evidence>
<proteinExistence type="inferred from homology"/>
<dbReference type="CDD" id="cd09857">
    <property type="entry name" value="PIN_EXO1"/>
    <property type="match status" value="1"/>
</dbReference>
<keyword evidence="10 17" id="KW-0378">Hydrolase</keyword>
<dbReference type="InterPro" id="IPR029060">
    <property type="entry name" value="PIN-like_dom_sf"/>
</dbReference>
<keyword evidence="13 17" id="KW-0267">Excision nuclease</keyword>
<evidence type="ECO:0000256" key="4">
    <source>
        <dbReference type="ARBA" id="ARBA00022553"/>
    </source>
</evidence>
<feature type="compositionally biased region" description="Basic and acidic residues" evidence="18">
    <location>
        <begin position="442"/>
        <end position="463"/>
    </location>
</feature>
<dbReference type="FunFam" id="3.40.50.1010:FF:000002">
    <property type="entry name" value="Exonuclease 1, putative"/>
    <property type="match status" value="1"/>
</dbReference>
<dbReference type="InterPro" id="IPR037315">
    <property type="entry name" value="EXO1_H3TH"/>
</dbReference>
<dbReference type="PRINTS" id="PR00853">
    <property type="entry name" value="XPGRADSUPER"/>
</dbReference>
<dbReference type="InterPro" id="IPR008918">
    <property type="entry name" value="HhH2"/>
</dbReference>
<evidence type="ECO:0000259" key="19">
    <source>
        <dbReference type="SMART" id="SM00484"/>
    </source>
</evidence>
<dbReference type="Pfam" id="PF00867">
    <property type="entry name" value="XPG_I"/>
    <property type="match status" value="1"/>
</dbReference>
<dbReference type="Gene3D" id="1.10.150.20">
    <property type="entry name" value="5' to 3' exonuclease, C-terminal subdomain"/>
    <property type="match status" value="1"/>
</dbReference>
<dbReference type="SMART" id="SM00279">
    <property type="entry name" value="HhH2"/>
    <property type="match status" value="1"/>
</dbReference>
<evidence type="ECO:0000256" key="8">
    <source>
        <dbReference type="ARBA" id="ARBA00022763"/>
    </source>
</evidence>
<gene>
    <name evidence="21" type="ORF">MEUPH1_LOCUS20316</name>
</gene>
<comment type="function">
    <text evidence="17">5'-&gt;3' double-stranded DNA exonuclease which may also possess a cryptic 3'-&gt;5' double-stranded DNA exonuclease activity. Functions in DNA mismatch repair.</text>
</comment>
<keyword evidence="4" id="KW-0597">Phosphoprotein</keyword>
<dbReference type="AlphaFoldDB" id="A0AAV0XDH7"/>
<dbReference type="Pfam" id="PF00752">
    <property type="entry name" value="XPG_N"/>
    <property type="match status" value="1"/>
</dbReference>
<dbReference type="InterPro" id="IPR044752">
    <property type="entry name" value="PIN-like_EXO1"/>
</dbReference>
<dbReference type="GO" id="GO:0003677">
    <property type="term" value="F:DNA binding"/>
    <property type="evidence" value="ECO:0007669"/>
    <property type="project" value="UniProtKB-UniRule"/>
</dbReference>
<evidence type="ECO:0000256" key="15">
    <source>
        <dbReference type="ARBA" id="ARBA00023204"/>
    </source>
</evidence>
<dbReference type="InterPro" id="IPR036279">
    <property type="entry name" value="5-3_exonuclease_C_sf"/>
</dbReference>
<feature type="compositionally biased region" description="Polar residues" evidence="18">
    <location>
        <begin position="623"/>
        <end position="638"/>
    </location>
</feature>
<dbReference type="GO" id="GO:0006298">
    <property type="term" value="P:mismatch repair"/>
    <property type="evidence" value="ECO:0007669"/>
    <property type="project" value="TreeGrafter"/>
</dbReference>
<evidence type="ECO:0000313" key="22">
    <source>
        <dbReference type="Proteomes" id="UP001160148"/>
    </source>
</evidence>
<sequence>MGIQGLIPLLEKSWRSVNVSEFSGCTVAIDAYCWLHRGVYTCAEKLARGEDSQAYVYYCMRFVSMLLDQNIKPILVFDGQHLPAKADTESKRRKLREGNRKKAAELMRLDKGKEASSLLRRSIDVTHKMALNLIKRCREINVDCIVAPYEADSQLAYLNLSGIAHIVITEDSDLLLFGCKRVLFKLDLNGAGILIEQEKIHLSMNIKPEQFSFDKFRYMCILSGCDYLPSVPGVGLVKARQFITRTSEPDIYKALMRLGSFVNIKIPPEYRDQFMDADRMFQYQPVFDPISRRVIPLNDMSDSNLPVLVSKLTCDQAYQLALGNIDPISLEVVDSWDPDIQLTPDRVVKKKIIQARHKSIWSKDYQPSKYNPKVNTFTKDIFKSTPTKSPNVSKKVTRSSPILQPPVIKKRLPVTEDDILNTLDEIYENEDILEKCDSITEEKHQLEKSPSTKDCKIKNKPESDAEENESPSFLKQLTKRKYTVIDPDVQIVSGYFSPQTSKSSEVLEEESMNPFKSRKIIVDKHKDTNDHLNTSLNSSNIDEGNISQCLEDEEVNTKTLIKKLPIQTQTAFSWKSYSNTRMVSSNEVHSEEQKFQNSPDDTFSVFDDTKGVDHVNDIDEGFGSQSTKETNSFTSLTPKQGKRSYPRTGLSKSTGKKGQSLLSKFGFKTGDKLKR</sequence>
<protein>
    <recommendedName>
        <fullName evidence="3 17">Exonuclease 1</fullName>
        <ecNumber evidence="17">3.1.-.-</ecNumber>
    </recommendedName>
</protein>
<dbReference type="SUPFAM" id="SSF88723">
    <property type="entry name" value="PIN domain-like"/>
    <property type="match status" value="1"/>
</dbReference>
<keyword evidence="16 17" id="KW-0539">Nucleus</keyword>
<feature type="compositionally biased region" description="Polar residues" evidence="18">
    <location>
        <begin position="650"/>
        <end position="662"/>
    </location>
</feature>
<keyword evidence="22" id="KW-1185">Reference proteome</keyword>
<dbReference type="GO" id="GO:0005634">
    <property type="term" value="C:nucleus"/>
    <property type="evidence" value="ECO:0007669"/>
    <property type="project" value="UniProtKB-SubCell"/>
</dbReference>
<feature type="domain" description="XPG N-terminal" evidence="20">
    <location>
        <begin position="1"/>
        <end position="99"/>
    </location>
</feature>
<evidence type="ECO:0000256" key="18">
    <source>
        <dbReference type="SAM" id="MobiDB-lite"/>
    </source>
</evidence>
<dbReference type="InterPro" id="IPR006085">
    <property type="entry name" value="XPG_DNA_repair_N"/>
</dbReference>
<keyword evidence="6 17" id="KW-0479">Metal-binding</keyword>
<dbReference type="SMART" id="SM00484">
    <property type="entry name" value="XPGI"/>
    <property type="match status" value="1"/>
</dbReference>